<dbReference type="RefSeq" id="WP_181927487.1">
    <property type="nucleotide sequence ID" value="NZ_CP054698.1"/>
</dbReference>
<dbReference type="EMBL" id="CP054698">
    <property type="protein sequence ID" value="QMS89549.1"/>
    <property type="molecule type" value="Genomic_DNA"/>
</dbReference>
<keyword evidence="5" id="KW-1133">Transmembrane helix</keyword>
<dbReference type="KEGG" id="ned:HUN01_18920"/>
<evidence type="ECO:0000313" key="7">
    <source>
        <dbReference type="Proteomes" id="UP000514713"/>
    </source>
</evidence>
<feature type="transmembrane region" description="Helical" evidence="5">
    <location>
        <begin position="543"/>
        <end position="564"/>
    </location>
</feature>
<dbReference type="SUPFAM" id="SSF50978">
    <property type="entry name" value="WD40 repeat-like"/>
    <property type="match status" value="2"/>
</dbReference>
<feature type="repeat" description="WD" evidence="3">
    <location>
        <begin position="759"/>
        <end position="793"/>
    </location>
</feature>
<name>A0A7D7LFM2_9NOSO</name>
<feature type="repeat" description="WD" evidence="3">
    <location>
        <begin position="1049"/>
        <end position="1090"/>
    </location>
</feature>
<feature type="repeat" description="WD" evidence="3">
    <location>
        <begin position="1004"/>
        <end position="1036"/>
    </location>
</feature>
<evidence type="ECO:0000256" key="3">
    <source>
        <dbReference type="PROSITE-ProRule" id="PRU00221"/>
    </source>
</evidence>
<dbReference type="Gene3D" id="2.130.10.10">
    <property type="entry name" value="YVTN repeat-like/Quinoprotein amine dehydrogenase"/>
    <property type="match status" value="4"/>
</dbReference>
<evidence type="ECO:0000256" key="5">
    <source>
        <dbReference type="SAM" id="Phobius"/>
    </source>
</evidence>
<feature type="repeat" description="WD" evidence="3">
    <location>
        <begin position="882"/>
        <end position="917"/>
    </location>
</feature>
<feature type="repeat" description="WD" evidence="3">
    <location>
        <begin position="638"/>
        <end position="670"/>
    </location>
</feature>
<dbReference type="InterPro" id="IPR020472">
    <property type="entry name" value="WD40_PAC1"/>
</dbReference>
<feature type="repeat" description="WD" evidence="3">
    <location>
        <begin position="719"/>
        <end position="753"/>
    </location>
</feature>
<feature type="repeat" description="WD" evidence="3">
    <location>
        <begin position="1096"/>
        <end position="1128"/>
    </location>
</feature>
<evidence type="ECO:0000256" key="2">
    <source>
        <dbReference type="ARBA" id="ARBA00022737"/>
    </source>
</evidence>
<evidence type="ECO:0000256" key="4">
    <source>
        <dbReference type="SAM" id="Coils"/>
    </source>
</evidence>
<dbReference type="CDD" id="cd00200">
    <property type="entry name" value="WD40"/>
    <property type="match status" value="2"/>
</dbReference>
<keyword evidence="1 3" id="KW-0853">WD repeat</keyword>
<feature type="repeat" description="WD" evidence="3">
    <location>
        <begin position="1178"/>
        <end position="1212"/>
    </location>
</feature>
<keyword evidence="5" id="KW-0472">Membrane</keyword>
<feature type="coiled-coil region" evidence="4">
    <location>
        <begin position="504"/>
        <end position="543"/>
    </location>
</feature>
<dbReference type="PROSITE" id="PS00678">
    <property type="entry name" value="WD_REPEATS_1"/>
    <property type="match status" value="1"/>
</dbReference>
<proteinExistence type="predicted"/>
<gene>
    <name evidence="6" type="ORF">HUN01_18920</name>
</gene>
<evidence type="ECO:0000256" key="1">
    <source>
        <dbReference type="ARBA" id="ARBA00022574"/>
    </source>
</evidence>
<feature type="repeat" description="WD" evidence="3">
    <location>
        <begin position="963"/>
        <end position="1004"/>
    </location>
</feature>
<dbReference type="PRINTS" id="PR00320">
    <property type="entry name" value="GPROTEINBRPT"/>
</dbReference>
<keyword evidence="7" id="KW-1185">Reference proteome</keyword>
<dbReference type="InterPro" id="IPR050349">
    <property type="entry name" value="WD_LIS1/nudF_dynein_reg"/>
</dbReference>
<feature type="repeat" description="WD" evidence="3">
    <location>
        <begin position="841"/>
        <end position="875"/>
    </location>
</feature>
<dbReference type="Pfam" id="PF00400">
    <property type="entry name" value="WD40"/>
    <property type="match status" value="14"/>
</dbReference>
<sequence>MRYQVGGSLHSDDPTYVVRQADEKLYTSLKGGDFCYVFNSRQMGKSSLLQRISRRLKSEGYKCIYLDVTQLGSEDTTSAQWYKGIIVSMFYGLNLVEHVNFKQWWDMQAGLSPVQKLHQFVEEILLPNVKSDCEGDGKAKGIFIFIDEIDSLLSLNFPVNDFFAWIRHCYNQQAHDPNFRRLGFALFGVASPSDLIADKRRTPFNIGTAIELYGFRLHEANPLLDGLQGAISQPEVVLQEVIYWTGGQPFLTQKLCQLVLQAALNTSERKIILSPKTEADWVEELVRSHIIQHWESQDEPEHLRTIRDRLLFNQQQAGRLLGLYQQVLQAEEIEDVKNEKLHPLVGGVFGHGESGMGHGKEHTNAQCPMPQATGRLSLYRHLGMELEFPVAFNEDTSDSGHPLFPISPVPTDDSREQTELLLSGLVERYNGYLRIKNPIYRSIFNAEWVLKQLDNLRPYSQPFNAWVASDFQDESRLLRGNALQEVLDWTQRKSLSDLDYRFLAASQELERREVQQKLEVEQLKETEARLASEQKNARLQQRLLLGVSVALVAAIILGIITLYANRQASLSEVRAIAAASNGSFNSNQRLDALVQAIQARRKFQRLDLQNLADAHTLDLQTRKVLEQAVYGADEFNHLSGHQGIVLGVDFSPDGQWIVSSSIDRTVKLWKRDGTLVRTIPHTATIQSVRFSPDSRQIVAAGIDGTIRLWTIDGKLLTILKGHKSAVWRVAFSPDGKTIASASGDFSVKLWQLDGTLIRTLKHERGIWGIAFSPDGQIIASSMVGGTNKLWRLDGTLIKTFTAGKATIWSVAFSPDGQTFVSGGADNMVRLWNREGTLLRTFKGHTAEVFSVAFSYDGQTIASGGSDKTVKLWSVNATLLRTLQGHTSNIQTIAFSPDGETLASAGHDNTIKLWRVNSPLVKLLNGHQEMVWKVAFSPDGQRLASVAGKEIKLWKRDGSLARTIVEEDSRMLSLDFSPDGQTLAIVGSKGIVRLWQLDRNQRTILEGPGIGLLGVSYSPDGNRLVTVGFDYKLRLWQRDANGQFQLQQIIQAHTGRIWDIVYSPDGQFIASASADGTIKLWTSENSDRLLEKPDRILEGHNSEVFGVAISPNSQFIASTGGDGRLRLWKRDGTLLRILDGKSIGLTRVAFSPDGQMLAAAGFDNTIKVWKTDGTLFVTLNGHTSNVSSVAFSPDGKTLASGGDDQLVIMWDIEKILHLNLLKYSCDWVQDYLKTNVTVEKSDRSLCNH</sequence>
<dbReference type="Gene3D" id="3.40.50.300">
    <property type="entry name" value="P-loop containing nucleotide triphosphate hydrolases"/>
    <property type="match status" value="1"/>
</dbReference>
<keyword evidence="4" id="KW-0175">Coiled coil</keyword>
<dbReference type="SMART" id="SM00320">
    <property type="entry name" value="WD40"/>
    <property type="match status" value="14"/>
</dbReference>
<dbReference type="InterPro" id="IPR019775">
    <property type="entry name" value="WD40_repeat_CS"/>
</dbReference>
<dbReference type="InterPro" id="IPR001680">
    <property type="entry name" value="WD40_rpt"/>
</dbReference>
<feature type="repeat" description="WD" evidence="3">
    <location>
        <begin position="1137"/>
        <end position="1169"/>
    </location>
</feature>
<feature type="repeat" description="WD" evidence="3">
    <location>
        <begin position="678"/>
        <end position="712"/>
    </location>
</feature>
<accession>A0A7D7LFM2</accession>
<dbReference type="SUPFAM" id="SSF52540">
    <property type="entry name" value="P-loop containing nucleoside triphosphate hydrolases"/>
    <property type="match status" value="1"/>
</dbReference>
<dbReference type="PROSITE" id="PS50082">
    <property type="entry name" value="WD_REPEATS_2"/>
    <property type="match status" value="13"/>
</dbReference>
<keyword evidence="5" id="KW-0812">Transmembrane</keyword>
<feature type="repeat" description="WD" evidence="3">
    <location>
        <begin position="800"/>
        <end position="832"/>
    </location>
</feature>
<dbReference type="PROSITE" id="PS50294">
    <property type="entry name" value="WD_REPEATS_REGION"/>
    <property type="match status" value="10"/>
</dbReference>
<organism evidence="6 7">
    <name type="scientific">Nostoc edaphicum CCNP1411</name>
    <dbReference type="NCBI Taxonomy" id="1472755"/>
    <lineage>
        <taxon>Bacteria</taxon>
        <taxon>Bacillati</taxon>
        <taxon>Cyanobacteriota</taxon>
        <taxon>Cyanophyceae</taxon>
        <taxon>Nostocales</taxon>
        <taxon>Nostocaceae</taxon>
        <taxon>Nostoc</taxon>
    </lineage>
</organism>
<evidence type="ECO:0000313" key="6">
    <source>
        <dbReference type="EMBL" id="QMS89549.1"/>
    </source>
</evidence>
<reference evidence="7" key="1">
    <citation type="submission" date="2020-06" db="EMBL/GenBank/DDBJ databases">
        <title>Nostoc edaphicum CCNP1411 genome.</title>
        <authorList>
            <person name="Fidor A."/>
            <person name="Grabski M."/>
            <person name="Gawor J."/>
            <person name="Gromadka R."/>
            <person name="Wegrzyn G."/>
            <person name="Mazur-Marzec H."/>
        </authorList>
    </citation>
    <scope>NUCLEOTIDE SEQUENCE [LARGE SCALE GENOMIC DNA]</scope>
    <source>
        <strain evidence="7">CCNP1411</strain>
    </source>
</reference>
<dbReference type="InterPro" id="IPR036322">
    <property type="entry name" value="WD40_repeat_dom_sf"/>
</dbReference>
<dbReference type="Pfam" id="PF14516">
    <property type="entry name" value="AAA_35"/>
    <property type="match status" value="1"/>
</dbReference>
<dbReference type="Proteomes" id="UP000514713">
    <property type="component" value="Chromosome"/>
</dbReference>
<dbReference type="InterPro" id="IPR027417">
    <property type="entry name" value="P-loop_NTPase"/>
</dbReference>
<dbReference type="PANTHER" id="PTHR44129">
    <property type="entry name" value="WD REPEAT-CONTAINING PROTEIN POP1"/>
    <property type="match status" value="1"/>
</dbReference>
<dbReference type="AlphaFoldDB" id="A0A7D7LFM2"/>
<dbReference type="InterPro" id="IPR015943">
    <property type="entry name" value="WD40/YVTN_repeat-like_dom_sf"/>
</dbReference>
<protein>
    <submittedName>
        <fullName evidence="6">AAA-like domain-containing protein</fullName>
    </submittedName>
</protein>
<keyword evidence="2" id="KW-0677">Repeat</keyword>